<reference evidence="2 3" key="2">
    <citation type="submission" date="2018-03" db="EMBL/GenBank/DDBJ databases">
        <authorList>
            <person name="Keele B.F."/>
        </authorList>
    </citation>
    <scope>NUCLEOTIDE SEQUENCE [LARGE SCALE GENOMIC DNA]</scope>
    <source>
        <strain evidence="2 3">D13</strain>
    </source>
</reference>
<proteinExistence type="predicted"/>
<gene>
    <name evidence="2" type="ORF">C7S18_00620</name>
</gene>
<feature type="signal peptide" evidence="1">
    <location>
        <begin position="1"/>
        <end position="23"/>
    </location>
</feature>
<protein>
    <submittedName>
        <fullName evidence="2">Uncharacterized protein</fullName>
    </submittedName>
</protein>
<feature type="chain" id="PRO_5015166416" evidence="1">
    <location>
        <begin position="24"/>
        <end position="259"/>
    </location>
</feature>
<keyword evidence="3" id="KW-1185">Reference proteome</keyword>
<dbReference type="EMBL" id="CP027860">
    <property type="protein sequence ID" value="AVP95790.1"/>
    <property type="molecule type" value="Genomic_DNA"/>
</dbReference>
<evidence type="ECO:0000313" key="3">
    <source>
        <dbReference type="Proteomes" id="UP000241074"/>
    </source>
</evidence>
<keyword evidence="1" id="KW-0732">Signal</keyword>
<organism evidence="2 3">
    <name type="scientific">Ahniella affigens</name>
    <dbReference type="NCBI Taxonomy" id="2021234"/>
    <lineage>
        <taxon>Bacteria</taxon>
        <taxon>Pseudomonadati</taxon>
        <taxon>Pseudomonadota</taxon>
        <taxon>Gammaproteobacteria</taxon>
        <taxon>Lysobacterales</taxon>
        <taxon>Rhodanobacteraceae</taxon>
        <taxon>Ahniella</taxon>
    </lineage>
</organism>
<evidence type="ECO:0000313" key="2">
    <source>
        <dbReference type="EMBL" id="AVP95790.1"/>
    </source>
</evidence>
<name>A0A2P1PLS7_9GAMM</name>
<accession>A0A2P1PLS7</accession>
<sequence length="259" mass="28311">MRFSYIQLPLFFLALLVVNAVRADDCSSRLEGIRQLGKLADMSAMDDLFRRGHTENGCYLKELNNGKLRATPWVFGSVKQVTQSEVALAVFALVNGVPESACMPDDLLALRQNGRTPAVSKWFTSERNRGRLVARCEFVMRQLSPLEFGLPARVGASDGCISDLRFNMTPEELIALANEHSGCLSNLVTETVVVRSVPWIDSGSGVAIGDWAFLGLSLARLPAVMECFGSQPKSLTSSITAKLDRERRAIAGCLIAKTN</sequence>
<evidence type="ECO:0000256" key="1">
    <source>
        <dbReference type="SAM" id="SignalP"/>
    </source>
</evidence>
<reference evidence="2 3" key="1">
    <citation type="submission" date="2018-03" db="EMBL/GenBank/DDBJ databases">
        <title>Ahniella affigens gen. nov., sp. nov., a gammaproteobacterium isolated from sandy soil near a stream.</title>
        <authorList>
            <person name="Ko Y."/>
            <person name="Kim J.-H."/>
        </authorList>
    </citation>
    <scope>NUCLEOTIDE SEQUENCE [LARGE SCALE GENOMIC DNA]</scope>
    <source>
        <strain evidence="2 3">D13</strain>
    </source>
</reference>
<dbReference type="AlphaFoldDB" id="A0A2P1PLS7"/>
<dbReference type="KEGG" id="xba:C7S18_00620"/>
<dbReference type="Proteomes" id="UP000241074">
    <property type="component" value="Chromosome"/>
</dbReference>
<dbReference type="RefSeq" id="WP_106889719.1">
    <property type="nucleotide sequence ID" value="NZ_CP027860.1"/>
</dbReference>